<dbReference type="InterPro" id="IPR013078">
    <property type="entry name" value="His_Pase_superF_clade-1"/>
</dbReference>
<dbReference type="KEGG" id="zal:AZF00_16900"/>
<dbReference type="Proteomes" id="UP000074119">
    <property type="component" value="Chromosome"/>
</dbReference>
<dbReference type="SUPFAM" id="SSF53254">
    <property type="entry name" value="Phosphoglycerate mutase-like"/>
    <property type="match status" value="1"/>
</dbReference>
<dbReference type="InterPro" id="IPR050275">
    <property type="entry name" value="PGM_Phosphatase"/>
</dbReference>
<dbReference type="PANTHER" id="PTHR48100">
    <property type="entry name" value="BROAD-SPECIFICITY PHOSPHATASE YOR283W-RELATED"/>
    <property type="match status" value="1"/>
</dbReference>
<evidence type="ECO:0008006" key="3">
    <source>
        <dbReference type="Google" id="ProtNLM"/>
    </source>
</evidence>
<evidence type="ECO:0000313" key="2">
    <source>
        <dbReference type="Proteomes" id="UP000074119"/>
    </source>
</evidence>
<dbReference type="RefSeq" id="WP_008252433.1">
    <property type="nucleotide sequence ID" value="NZ_CP014544.1"/>
</dbReference>
<protein>
    <recommendedName>
        <fullName evidence="3">Histidine phosphatase family protein</fullName>
    </recommendedName>
</protein>
<evidence type="ECO:0000313" key="1">
    <source>
        <dbReference type="EMBL" id="AMO69874.1"/>
    </source>
</evidence>
<gene>
    <name evidence="1" type="ORF">AZF00_16900</name>
</gene>
<dbReference type="Gene3D" id="3.40.50.1240">
    <property type="entry name" value="Phosphoglycerate mutase-like"/>
    <property type="match status" value="1"/>
</dbReference>
<sequence length="231" mass="25422">MPALYLIRHGQASFDAEDYDQLSSLGEQQAAHLGRAFAATALRPQHIVCGGMKRHRQTAEHCLAGLNGESVSEVDWQIDPDWNEYDHLDLLQAYTAAPGQGEQMVADMAGENPRVGFQRHFAKAMQRWVSGQYDDEYAESWAQFSARIRRGLDAASRNAKGNVFVFTSGGAISAVCGQVLGLNANASAELSWQLANAAYSKILSGQSGLKLLSINEHSHFDGRHRELLSYR</sequence>
<dbReference type="PANTHER" id="PTHR48100:SF1">
    <property type="entry name" value="HISTIDINE PHOSPHATASE FAMILY PROTEIN-RELATED"/>
    <property type="match status" value="1"/>
</dbReference>
<organism evidence="1 2">
    <name type="scientific">Zhongshania aliphaticivorans</name>
    <dbReference type="NCBI Taxonomy" id="1470434"/>
    <lineage>
        <taxon>Bacteria</taxon>
        <taxon>Pseudomonadati</taxon>
        <taxon>Pseudomonadota</taxon>
        <taxon>Gammaproteobacteria</taxon>
        <taxon>Cellvibrionales</taxon>
        <taxon>Spongiibacteraceae</taxon>
        <taxon>Zhongshania</taxon>
    </lineage>
</organism>
<dbReference type="GO" id="GO:0005737">
    <property type="term" value="C:cytoplasm"/>
    <property type="evidence" value="ECO:0007669"/>
    <property type="project" value="TreeGrafter"/>
</dbReference>
<name>A0A127M9E8_9GAMM</name>
<proteinExistence type="predicted"/>
<dbReference type="GO" id="GO:0016791">
    <property type="term" value="F:phosphatase activity"/>
    <property type="evidence" value="ECO:0007669"/>
    <property type="project" value="TreeGrafter"/>
</dbReference>
<dbReference type="Pfam" id="PF00300">
    <property type="entry name" value="His_Phos_1"/>
    <property type="match status" value="2"/>
</dbReference>
<accession>A0A127M9E8</accession>
<dbReference type="AlphaFoldDB" id="A0A127M9E8"/>
<dbReference type="SMART" id="SM00855">
    <property type="entry name" value="PGAM"/>
    <property type="match status" value="1"/>
</dbReference>
<dbReference type="InterPro" id="IPR029033">
    <property type="entry name" value="His_PPase_superfam"/>
</dbReference>
<reference evidence="1 2" key="1">
    <citation type="submission" date="2015-12" db="EMBL/GenBank/DDBJ databases">
        <authorList>
            <person name="Shamseldin A."/>
            <person name="Moawad H."/>
            <person name="Abd El-Rahim W.M."/>
            <person name="Sadowsky M.J."/>
        </authorList>
    </citation>
    <scope>NUCLEOTIDE SEQUENCE [LARGE SCALE GENOMIC DNA]</scope>
    <source>
        <strain evidence="1 2">SM2</strain>
    </source>
</reference>
<dbReference type="STRING" id="1470434.AZF00_16900"/>
<dbReference type="EMBL" id="CP014544">
    <property type="protein sequence ID" value="AMO69874.1"/>
    <property type="molecule type" value="Genomic_DNA"/>
</dbReference>
<dbReference type="CDD" id="cd07067">
    <property type="entry name" value="HP_PGM_like"/>
    <property type="match status" value="1"/>
</dbReference>